<feature type="transmembrane region" description="Helical" evidence="6">
    <location>
        <begin position="84"/>
        <end position="102"/>
    </location>
</feature>
<dbReference type="Gene3D" id="1.20.950.20">
    <property type="entry name" value="Transmembrane di-heme cytochromes, Chain C"/>
    <property type="match status" value="1"/>
</dbReference>
<evidence type="ECO:0000259" key="7">
    <source>
        <dbReference type="Pfam" id="PF01292"/>
    </source>
</evidence>
<feature type="transmembrane region" description="Helical" evidence="6">
    <location>
        <begin position="140"/>
        <end position="159"/>
    </location>
</feature>
<name>A0A8J2UDR5_9BACT</name>
<keyword evidence="4 6" id="KW-1133">Transmembrane helix</keyword>
<dbReference type="GO" id="GO:0009055">
    <property type="term" value="F:electron transfer activity"/>
    <property type="evidence" value="ECO:0007669"/>
    <property type="project" value="InterPro"/>
</dbReference>
<dbReference type="Pfam" id="PF01292">
    <property type="entry name" value="Ni_hydr_CYTB"/>
    <property type="match status" value="1"/>
</dbReference>
<evidence type="ECO:0000256" key="4">
    <source>
        <dbReference type="ARBA" id="ARBA00022989"/>
    </source>
</evidence>
<keyword evidence="9" id="KW-1185">Reference proteome</keyword>
<evidence type="ECO:0000313" key="8">
    <source>
        <dbReference type="EMBL" id="GGB03618.1"/>
    </source>
</evidence>
<dbReference type="EMBL" id="BMJC01000003">
    <property type="protein sequence ID" value="GGB03618.1"/>
    <property type="molecule type" value="Genomic_DNA"/>
</dbReference>
<keyword evidence="5 6" id="KW-0472">Membrane</keyword>
<comment type="subcellular location">
    <subcellularLocation>
        <location evidence="1">Cell membrane</location>
        <topology evidence="1">Multi-pass membrane protein</topology>
    </subcellularLocation>
</comment>
<evidence type="ECO:0000256" key="1">
    <source>
        <dbReference type="ARBA" id="ARBA00004651"/>
    </source>
</evidence>
<keyword evidence="2" id="KW-1003">Cell membrane</keyword>
<dbReference type="GO" id="GO:0020037">
    <property type="term" value="F:heme binding"/>
    <property type="evidence" value="ECO:0007669"/>
    <property type="project" value="TreeGrafter"/>
</dbReference>
<dbReference type="PANTHER" id="PTHR30485:SF0">
    <property type="entry name" value="NI_FE-HYDROGENASE 1 B-TYPE CYTOCHROME SUBUNIT-RELATED"/>
    <property type="match status" value="1"/>
</dbReference>
<dbReference type="InterPro" id="IPR016174">
    <property type="entry name" value="Di-haem_cyt_TM"/>
</dbReference>
<dbReference type="GO" id="GO:0022904">
    <property type="term" value="P:respiratory electron transport chain"/>
    <property type="evidence" value="ECO:0007669"/>
    <property type="project" value="InterPro"/>
</dbReference>
<accession>A0A8J2UDR5</accession>
<dbReference type="PANTHER" id="PTHR30485">
    <property type="entry name" value="NI/FE-HYDROGENASE 1 B-TYPE CYTOCHROME SUBUNIT"/>
    <property type="match status" value="1"/>
</dbReference>
<protein>
    <recommendedName>
        <fullName evidence="7">Cytochrome b561 bacterial/Ni-hydrogenase domain-containing protein</fullName>
    </recommendedName>
</protein>
<dbReference type="SUPFAM" id="SSF81342">
    <property type="entry name" value="Transmembrane di-heme cytochromes"/>
    <property type="match status" value="1"/>
</dbReference>
<gene>
    <name evidence="8" type="ORF">GCM10011511_28640</name>
</gene>
<sequence>MNTDITLDLNERHSLGIRIWHWTFFIVLTASLITVGLASTVFRTRNNIDLVQSQLRQKGVVVSPDQARAVAHEFNDKLWGLHTWLGYILCFFLVARLIIEIAQPGEEKLRSRIRAALTFRPANPQQQGEQQHYLLVKRGYLVFYTAILLMACTGLILAFEDVPLFQQWRAPVKSLHAFVQYIIYGYIILHLAGVIRADLGRHPGLVSGMIHGKKRG</sequence>
<evidence type="ECO:0000256" key="6">
    <source>
        <dbReference type="SAM" id="Phobius"/>
    </source>
</evidence>
<reference evidence="8" key="1">
    <citation type="journal article" date="2014" name="Int. J. Syst. Evol. Microbiol.">
        <title>Complete genome sequence of Corynebacterium casei LMG S-19264T (=DSM 44701T), isolated from a smear-ripened cheese.</title>
        <authorList>
            <consortium name="US DOE Joint Genome Institute (JGI-PGF)"/>
            <person name="Walter F."/>
            <person name="Albersmeier A."/>
            <person name="Kalinowski J."/>
            <person name="Ruckert C."/>
        </authorList>
    </citation>
    <scope>NUCLEOTIDE SEQUENCE</scope>
    <source>
        <strain evidence="8">CGMCC 1.15448</strain>
    </source>
</reference>
<dbReference type="AlphaFoldDB" id="A0A8J2UDR5"/>
<evidence type="ECO:0000313" key="9">
    <source>
        <dbReference type="Proteomes" id="UP000607559"/>
    </source>
</evidence>
<evidence type="ECO:0000256" key="3">
    <source>
        <dbReference type="ARBA" id="ARBA00022692"/>
    </source>
</evidence>
<feature type="domain" description="Cytochrome b561 bacterial/Ni-hydrogenase" evidence="7">
    <location>
        <begin position="12"/>
        <end position="212"/>
    </location>
</feature>
<organism evidence="8 9">
    <name type="scientific">Puia dinghuensis</name>
    <dbReference type="NCBI Taxonomy" id="1792502"/>
    <lineage>
        <taxon>Bacteria</taxon>
        <taxon>Pseudomonadati</taxon>
        <taxon>Bacteroidota</taxon>
        <taxon>Chitinophagia</taxon>
        <taxon>Chitinophagales</taxon>
        <taxon>Chitinophagaceae</taxon>
        <taxon>Puia</taxon>
    </lineage>
</organism>
<dbReference type="RefSeq" id="WP_188932786.1">
    <property type="nucleotide sequence ID" value="NZ_BMJC01000003.1"/>
</dbReference>
<dbReference type="Proteomes" id="UP000607559">
    <property type="component" value="Unassembled WGS sequence"/>
</dbReference>
<feature type="transmembrane region" description="Helical" evidence="6">
    <location>
        <begin position="19"/>
        <end position="42"/>
    </location>
</feature>
<evidence type="ECO:0000256" key="5">
    <source>
        <dbReference type="ARBA" id="ARBA00023136"/>
    </source>
</evidence>
<dbReference type="InterPro" id="IPR011577">
    <property type="entry name" value="Cyt_b561_bac/Ni-Hgenase"/>
</dbReference>
<reference evidence="8" key="2">
    <citation type="submission" date="2020-09" db="EMBL/GenBank/DDBJ databases">
        <authorList>
            <person name="Sun Q."/>
            <person name="Zhou Y."/>
        </authorList>
    </citation>
    <scope>NUCLEOTIDE SEQUENCE</scope>
    <source>
        <strain evidence="8">CGMCC 1.15448</strain>
    </source>
</reference>
<proteinExistence type="predicted"/>
<feature type="transmembrane region" description="Helical" evidence="6">
    <location>
        <begin position="179"/>
        <end position="199"/>
    </location>
</feature>
<comment type="caution">
    <text evidence="8">The sequence shown here is derived from an EMBL/GenBank/DDBJ whole genome shotgun (WGS) entry which is preliminary data.</text>
</comment>
<dbReference type="InterPro" id="IPR051542">
    <property type="entry name" value="Hydrogenase_cytochrome"/>
</dbReference>
<evidence type="ECO:0000256" key="2">
    <source>
        <dbReference type="ARBA" id="ARBA00022475"/>
    </source>
</evidence>
<dbReference type="GO" id="GO:0005886">
    <property type="term" value="C:plasma membrane"/>
    <property type="evidence" value="ECO:0007669"/>
    <property type="project" value="UniProtKB-SubCell"/>
</dbReference>
<keyword evidence="3 6" id="KW-0812">Transmembrane</keyword>